<accession>A0AAD7HY80</accession>
<evidence type="ECO:0000313" key="4">
    <source>
        <dbReference type="Proteomes" id="UP001215598"/>
    </source>
</evidence>
<evidence type="ECO:0000256" key="1">
    <source>
        <dbReference type="SAM" id="MobiDB-lite"/>
    </source>
</evidence>
<evidence type="ECO:0000313" key="3">
    <source>
        <dbReference type="EMBL" id="KAJ7729768.1"/>
    </source>
</evidence>
<comment type="caution">
    <text evidence="3">The sequence shown here is derived from an EMBL/GenBank/DDBJ whole genome shotgun (WGS) entry which is preliminary data.</text>
</comment>
<proteinExistence type="predicted"/>
<reference evidence="3" key="1">
    <citation type="submission" date="2023-03" db="EMBL/GenBank/DDBJ databases">
        <title>Massive genome expansion in bonnet fungi (Mycena s.s.) driven by repeated elements and novel gene families across ecological guilds.</title>
        <authorList>
            <consortium name="Lawrence Berkeley National Laboratory"/>
            <person name="Harder C.B."/>
            <person name="Miyauchi S."/>
            <person name="Viragh M."/>
            <person name="Kuo A."/>
            <person name="Thoen E."/>
            <person name="Andreopoulos B."/>
            <person name="Lu D."/>
            <person name="Skrede I."/>
            <person name="Drula E."/>
            <person name="Henrissat B."/>
            <person name="Morin E."/>
            <person name="Kohler A."/>
            <person name="Barry K."/>
            <person name="LaButti K."/>
            <person name="Morin E."/>
            <person name="Salamov A."/>
            <person name="Lipzen A."/>
            <person name="Mereny Z."/>
            <person name="Hegedus B."/>
            <person name="Baldrian P."/>
            <person name="Stursova M."/>
            <person name="Weitz H."/>
            <person name="Taylor A."/>
            <person name="Grigoriev I.V."/>
            <person name="Nagy L.G."/>
            <person name="Martin F."/>
            <person name="Kauserud H."/>
        </authorList>
    </citation>
    <scope>NUCLEOTIDE SEQUENCE</scope>
    <source>
        <strain evidence="3">CBHHK182m</strain>
    </source>
</reference>
<sequence>MSAYSSLPTTNGYPPLQTKTLLARLAAAPPTRIRRLFPFIAVLVLSSSLVVYFVFSSVPLSFSSRLYSDSHFEEADAGTPAFGSSTGSTWTDAGPGSPFFRDTHPALHARLFLARAQAEIRARGLDTCGGQLSVPMVEGYMKAAVPYCEPRDAGAASITCFPARAPSSPNRWWPYPQSFCAAHHLAHTPGWGGSLQDHGLFTGSCDLTSAGRALKDSMGGEVFLGSEFIEPDALLAKIQENNRNKNGGGRGGAGACAENITHPVLFVPRQDRWNPFHVGEDLVTTFLALTLFSLTPPPPSTATSGSWLPSWASSSTTTTTSSATSADLLTALPETYFSLLSPASSSHSSDSPSSSSANATSTAQQQHQQQLQHELTELTHALSHTASLQLVFSDNFIPSENLFAPLWDRIGGRVPRRMGLEGLGVDGGESFRSEGLRSS</sequence>
<organism evidence="3 4">
    <name type="scientific">Mycena metata</name>
    <dbReference type="NCBI Taxonomy" id="1033252"/>
    <lineage>
        <taxon>Eukaryota</taxon>
        <taxon>Fungi</taxon>
        <taxon>Dikarya</taxon>
        <taxon>Basidiomycota</taxon>
        <taxon>Agaricomycotina</taxon>
        <taxon>Agaricomycetes</taxon>
        <taxon>Agaricomycetidae</taxon>
        <taxon>Agaricales</taxon>
        <taxon>Marasmiineae</taxon>
        <taxon>Mycenaceae</taxon>
        <taxon>Mycena</taxon>
    </lineage>
</organism>
<keyword evidence="2" id="KW-0472">Membrane</keyword>
<dbReference type="AlphaFoldDB" id="A0AAD7HY80"/>
<feature type="transmembrane region" description="Helical" evidence="2">
    <location>
        <begin position="36"/>
        <end position="55"/>
    </location>
</feature>
<feature type="region of interest" description="Disordered" evidence="1">
    <location>
        <begin position="343"/>
        <end position="370"/>
    </location>
</feature>
<keyword evidence="2" id="KW-1133">Transmembrane helix</keyword>
<protein>
    <submittedName>
        <fullName evidence="3">Uncharacterized protein</fullName>
    </submittedName>
</protein>
<keyword evidence="2" id="KW-0812">Transmembrane</keyword>
<keyword evidence="4" id="KW-1185">Reference proteome</keyword>
<evidence type="ECO:0000256" key="2">
    <source>
        <dbReference type="SAM" id="Phobius"/>
    </source>
</evidence>
<dbReference type="Proteomes" id="UP001215598">
    <property type="component" value="Unassembled WGS sequence"/>
</dbReference>
<dbReference type="EMBL" id="JARKIB010000163">
    <property type="protein sequence ID" value="KAJ7729768.1"/>
    <property type="molecule type" value="Genomic_DNA"/>
</dbReference>
<name>A0AAD7HY80_9AGAR</name>
<gene>
    <name evidence="3" type="ORF">B0H16DRAFT_224527</name>
</gene>